<feature type="region of interest" description="Disordered" evidence="1">
    <location>
        <begin position="110"/>
        <end position="144"/>
    </location>
</feature>
<dbReference type="EMBL" id="MU843204">
    <property type="protein sequence ID" value="KAK2020613.1"/>
    <property type="molecule type" value="Genomic_DNA"/>
</dbReference>
<feature type="region of interest" description="Disordered" evidence="1">
    <location>
        <begin position="1"/>
        <end position="33"/>
    </location>
</feature>
<keyword evidence="3" id="KW-1185">Reference proteome</keyword>
<gene>
    <name evidence="2" type="ORF">LX32DRAFT_305002</name>
</gene>
<sequence length="144" mass="15632">MTALSPPLGEQTRAQRLTSSAPHPPASQGAHAGVKCASAGRVVPPTHQRVCARTPYTLRIQPHHSLSHLSHTLSSHLVLCHHTFAMADASSSAVPTSTCLTCVVTNPGTRHPPPPPLPPSHCHHHHRRRRRRRLRSQSSLLAKT</sequence>
<evidence type="ECO:0000313" key="3">
    <source>
        <dbReference type="Proteomes" id="UP001232148"/>
    </source>
</evidence>
<feature type="compositionally biased region" description="Polar residues" evidence="1">
    <location>
        <begin position="12"/>
        <end position="21"/>
    </location>
</feature>
<name>A0AAD9H1G6_9PEZI</name>
<feature type="compositionally biased region" description="Pro residues" evidence="1">
    <location>
        <begin position="110"/>
        <end position="119"/>
    </location>
</feature>
<dbReference type="AlphaFoldDB" id="A0AAD9H1G6"/>
<protein>
    <submittedName>
        <fullName evidence="2">Uncharacterized protein</fullName>
    </submittedName>
</protein>
<organism evidence="2 3">
    <name type="scientific">Colletotrichum zoysiae</name>
    <dbReference type="NCBI Taxonomy" id="1216348"/>
    <lineage>
        <taxon>Eukaryota</taxon>
        <taxon>Fungi</taxon>
        <taxon>Dikarya</taxon>
        <taxon>Ascomycota</taxon>
        <taxon>Pezizomycotina</taxon>
        <taxon>Sordariomycetes</taxon>
        <taxon>Hypocreomycetidae</taxon>
        <taxon>Glomerellales</taxon>
        <taxon>Glomerellaceae</taxon>
        <taxon>Colletotrichum</taxon>
        <taxon>Colletotrichum graminicola species complex</taxon>
    </lineage>
</organism>
<dbReference type="Proteomes" id="UP001232148">
    <property type="component" value="Unassembled WGS sequence"/>
</dbReference>
<feature type="compositionally biased region" description="Basic residues" evidence="1">
    <location>
        <begin position="121"/>
        <end position="135"/>
    </location>
</feature>
<accession>A0AAD9H1G6</accession>
<proteinExistence type="predicted"/>
<evidence type="ECO:0000313" key="2">
    <source>
        <dbReference type="EMBL" id="KAK2020613.1"/>
    </source>
</evidence>
<reference evidence="2" key="1">
    <citation type="submission" date="2021-06" db="EMBL/GenBank/DDBJ databases">
        <title>Comparative genomics, transcriptomics and evolutionary studies reveal genomic signatures of adaptation to plant cell wall in hemibiotrophic fungi.</title>
        <authorList>
            <consortium name="DOE Joint Genome Institute"/>
            <person name="Baroncelli R."/>
            <person name="Diaz J.F."/>
            <person name="Benocci T."/>
            <person name="Peng M."/>
            <person name="Battaglia E."/>
            <person name="Haridas S."/>
            <person name="Andreopoulos W."/>
            <person name="Labutti K."/>
            <person name="Pangilinan J."/>
            <person name="Floch G.L."/>
            <person name="Makela M.R."/>
            <person name="Henrissat B."/>
            <person name="Grigoriev I.V."/>
            <person name="Crouch J.A."/>
            <person name="De Vries R.P."/>
            <person name="Sukno S.A."/>
            <person name="Thon M.R."/>
        </authorList>
    </citation>
    <scope>NUCLEOTIDE SEQUENCE</scope>
    <source>
        <strain evidence="2">MAFF235873</strain>
    </source>
</reference>
<comment type="caution">
    <text evidence="2">The sequence shown here is derived from an EMBL/GenBank/DDBJ whole genome shotgun (WGS) entry which is preliminary data.</text>
</comment>
<evidence type="ECO:0000256" key="1">
    <source>
        <dbReference type="SAM" id="MobiDB-lite"/>
    </source>
</evidence>